<dbReference type="Proteomes" id="UP000494329">
    <property type="component" value="Unassembled WGS sequence"/>
</dbReference>
<evidence type="ECO:0000313" key="2">
    <source>
        <dbReference type="Proteomes" id="UP000494329"/>
    </source>
</evidence>
<protein>
    <submittedName>
        <fullName evidence="1">Uncharacterized protein</fullName>
    </submittedName>
</protein>
<dbReference type="AlphaFoldDB" id="A0A6J5EYK2"/>
<name>A0A6J5EYK2_9BURK</name>
<sequence>MGKKSFSDDDSDSNETTEQALIALTTRLRELVQNGSLDSRFAAKLVKRLKKEANVVAAGGKATTTGQKELNKAFEAVDVALRDHEAALLVTANAALREADDTTGSRKS</sequence>
<reference evidence="1 2" key="1">
    <citation type="submission" date="2020-04" db="EMBL/GenBank/DDBJ databases">
        <authorList>
            <person name="De Canck E."/>
        </authorList>
    </citation>
    <scope>NUCLEOTIDE SEQUENCE [LARGE SCALE GENOMIC DNA]</scope>
    <source>
        <strain evidence="1 2">LMG 29739</strain>
    </source>
</reference>
<accession>A0A6J5EYK2</accession>
<organism evidence="1 2">
    <name type="scientific">Paraburkholderia solisilvae</name>
    <dbReference type="NCBI Taxonomy" id="624376"/>
    <lineage>
        <taxon>Bacteria</taxon>
        <taxon>Pseudomonadati</taxon>
        <taxon>Pseudomonadota</taxon>
        <taxon>Betaproteobacteria</taxon>
        <taxon>Burkholderiales</taxon>
        <taxon>Burkholderiaceae</taxon>
        <taxon>Paraburkholderia</taxon>
    </lineage>
</organism>
<keyword evidence="2" id="KW-1185">Reference proteome</keyword>
<proteinExistence type="predicted"/>
<gene>
    <name evidence="1" type="ORF">LMG29739_05975</name>
</gene>
<dbReference type="RefSeq" id="WP_175115097.1">
    <property type="nucleotide sequence ID" value="NZ_CADIKF010000077.1"/>
</dbReference>
<evidence type="ECO:0000313" key="1">
    <source>
        <dbReference type="EMBL" id="CAB3771174.1"/>
    </source>
</evidence>
<dbReference type="EMBL" id="CADIKF010000077">
    <property type="protein sequence ID" value="CAB3771174.1"/>
    <property type="molecule type" value="Genomic_DNA"/>
</dbReference>